<keyword evidence="5" id="KW-0445">Lipid transport</keyword>
<proteinExistence type="predicted"/>
<dbReference type="InterPro" id="IPR016039">
    <property type="entry name" value="Thiolase-like"/>
</dbReference>
<dbReference type="PANTHER" id="PTHR42870:SF1">
    <property type="entry name" value="NON-SPECIFIC LIPID-TRANSFER PROTEIN-LIKE 2"/>
    <property type="match status" value="1"/>
</dbReference>
<evidence type="ECO:0000259" key="10">
    <source>
        <dbReference type="Pfam" id="PF22691"/>
    </source>
</evidence>
<reference evidence="11 12" key="1">
    <citation type="submission" date="2021-03" db="EMBL/GenBank/DDBJ databases">
        <authorList>
            <person name="Peeters C."/>
        </authorList>
    </citation>
    <scope>NUCLEOTIDE SEQUENCE [LARGE SCALE GENOMIC DNA]</scope>
    <source>
        <strain evidence="11 12">LMG 26411</strain>
    </source>
</reference>
<dbReference type="PROSITE" id="PS00737">
    <property type="entry name" value="THIOLASE_2"/>
    <property type="match status" value="1"/>
</dbReference>
<gene>
    <name evidence="11" type="primary">fadA_11</name>
    <name evidence="11" type="ORF">LMG26411_05273</name>
</gene>
<dbReference type="SUPFAM" id="SSF53901">
    <property type="entry name" value="Thiolase-like"/>
    <property type="match status" value="1"/>
</dbReference>
<dbReference type="Proteomes" id="UP000672657">
    <property type="component" value="Unassembled WGS sequence"/>
</dbReference>
<name>A0ABN7Q460_9BURK</name>
<keyword evidence="7" id="KW-0576">Peroxisome</keyword>
<feature type="domain" description="Thiolase C-terminal" evidence="10">
    <location>
        <begin position="263"/>
        <end position="383"/>
    </location>
</feature>
<dbReference type="PROSITE" id="PS00098">
    <property type="entry name" value="THIOLASE_1"/>
    <property type="match status" value="1"/>
</dbReference>
<keyword evidence="3" id="KW-0813">Transport</keyword>
<dbReference type="CDD" id="cd00829">
    <property type="entry name" value="SCP-x_thiolase"/>
    <property type="match status" value="1"/>
</dbReference>
<evidence type="ECO:0000256" key="8">
    <source>
        <dbReference type="ARBA" id="ARBA00032316"/>
    </source>
</evidence>
<evidence type="ECO:0000259" key="9">
    <source>
        <dbReference type="Pfam" id="PF00108"/>
    </source>
</evidence>
<dbReference type="Pfam" id="PF00108">
    <property type="entry name" value="Thiolase_N"/>
    <property type="match status" value="1"/>
</dbReference>
<dbReference type="Gene3D" id="3.40.47.10">
    <property type="match status" value="1"/>
</dbReference>
<dbReference type="NCBIfam" id="NF006102">
    <property type="entry name" value="PRK08256.1"/>
    <property type="match status" value="1"/>
</dbReference>
<keyword evidence="6" id="KW-0446">Lipid-binding</keyword>
<evidence type="ECO:0000256" key="4">
    <source>
        <dbReference type="ARBA" id="ARBA00022679"/>
    </source>
</evidence>
<dbReference type="InterPro" id="IPR055140">
    <property type="entry name" value="Thiolase_C_2"/>
</dbReference>
<evidence type="ECO:0000313" key="11">
    <source>
        <dbReference type="EMBL" id="CAG2156527.1"/>
    </source>
</evidence>
<keyword evidence="12" id="KW-1185">Reference proteome</keyword>
<dbReference type="PANTHER" id="PTHR42870">
    <property type="entry name" value="ACETYL-COA C-ACETYLTRANSFERASE"/>
    <property type="match status" value="1"/>
</dbReference>
<dbReference type="PIRSF" id="PIRSF000429">
    <property type="entry name" value="Ac-CoA_Ac_transf"/>
    <property type="match status" value="1"/>
</dbReference>
<dbReference type="InterPro" id="IPR020615">
    <property type="entry name" value="Thiolase_acyl_enz_int_AS"/>
</dbReference>
<organism evidence="11 12">
    <name type="scientific">Cupriavidus numazuensis</name>
    <dbReference type="NCBI Taxonomy" id="221992"/>
    <lineage>
        <taxon>Bacteria</taxon>
        <taxon>Pseudomonadati</taxon>
        <taxon>Pseudomonadota</taxon>
        <taxon>Betaproteobacteria</taxon>
        <taxon>Burkholderiales</taxon>
        <taxon>Burkholderiaceae</taxon>
        <taxon>Cupriavidus</taxon>
    </lineage>
</organism>
<evidence type="ECO:0000256" key="7">
    <source>
        <dbReference type="ARBA" id="ARBA00023140"/>
    </source>
</evidence>
<keyword evidence="4 11" id="KW-0808">Transferase</keyword>
<evidence type="ECO:0000256" key="3">
    <source>
        <dbReference type="ARBA" id="ARBA00022448"/>
    </source>
</evidence>
<feature type="domain" description="Thiolase N-terminal" evidence="9">
    <location>
        <begin position="5"/>
        <end position="194"/>
    </location>
</feature>
<evidence type="ECO:0000256" key="5">
    <source>
        <dbReference type="ARBA" id="ARBA00023055"/>
    </source>
</evidence>
<evidence type="ECO:0000256" key="6">
    <source>
        <dbReference type="ARBA" id="ARBA00023121"/>
    </source>
</evidence>
<dbReference type="EC" id="2.3.1.176" evidence="2"/>
<dbReference type="RefSeq" id="WP_211956173.1">
    <property type="nucleotide sequence ID" value="NZ_CAJPVI010000037.1"/>
</dbReference>
<dbReference type="InterPro" id="IPR002155">
    <property type="entry name" value="Thiolase"/>
</dbReference>
<dbReference type="GO" id="GO:0003988">
    <property type="term" value="F:acetyl-CoA C-acyltransferase activity"/>
    <property type="evidence" value="ECO:0007669"/>
    <property type="project" value="UniProtKB-EC"/>
</dbReference>
<accession>A0ABN7Q460</accession>
<evidence type="ECO:0000256" key="2">
    <source>
        <dbReference type="ARBA" id="ARBA00012352"/>
    </source>
</evidence>
<dbReference type="Pfam" id="PF22691">
    <property type="entry name" value="Thiolase_C_1"/>
    <property type="match status" value="1"/>
</dbReference>
<comment type="caution">
    <text evidence="11">The sequence shown here is derived from an EMBL/GenBank/DDBJ whole genome shotgun (WGS) entry which is preliminary data.</text>
</comment>
<comment type="subcellular location">
    <subcellularLocation>
        <location evidence="1">Peroxisome</location>
    </subcellularLocation>
</comment>
<evidence type="ECO:0000313" key="12">
    <source>
        <dbReference type="Proteomes" id="UP000672657"/>
    </source>
</evidence>
<keyword evidence="11" id="KW-0012">Acyltransferase</keyword>
<dbReference type="EMBL" id="CAJPVI010000037">
    <property type="protein sequence ID" value="CAG2156527.1"/>
    <property type="molecule type" value="Genomic_DNA"/>
</dbReference>
<sequence length="394" mass="41360">MTRNVFVAGVGMIPFAKPGASAHYDEMGAQAISQALEDAGLSYADVQQAYAGYVYGDSTCGQAALYRVGLSGVPVVNVNNNCATGSSALFLARQAVQSGAVDCAIAVGFEEMQPGALASHWDDRPRAMSRTLAMVEHIQPDCELPGAIRMFAGAGLAHMEKYGTKLETFAKIRAKASRHAANNPLAIFRKVVTPEEVLAAPAVWEGVLTRLMACPPTCGAAAAIVVSEEFARKRGLRTDVFIAGQAMTTDKPDAFDNPSMIELVGVGMTKSASQAVYEQAGIGPDDIDVIELHDCFAQNELLTYEGLGLCKEGEGEQLVNDGDNTYGGKWVVNPSGGLLSKGHPLGATGLAQCYELVHQLRGTAGDRQVPGAKVALQHNLGLGGACVVTAFKKA</sequence>
<protein>
    <recommendedName>
        <fullName evidence="2">propanoyl-CoA C-acyltransferase</fullName>
        <ecNumber evidence="2">2.3.1.176</ecNumber>
    </recommendedName>
    <alternativeName>
        <fullName evidence="8">Propanoyl-CoA C-acyltransferase</fullName>
    </alternativeName>
</protein>
<dbReference type="InterPro" id="IPR020613">
    <property type="entry name" value="Thiolase_CS"/>
</dbReference>
<dbReference type="InterPro" id="IPR020616">
    <property type="entry name" value="Thiolase_N"/>
</dbReference>
<evidence type="ECO:0000256" key="1">
    <source>
        <dbReference type="ARBA" id="ARBA00004275"/>
    </source>
</evidence>